<keyword evidence="1" id="KW-0732">Signal</keyword>
<dbReference type="AlphaFoldDB" id="N6Z0Y4"/>
<dbReference type="Pfam" id="PF06980">
    <property type="entry name" value="DUF1302"/>
    <property type="match status" value="1"/>
</dbReference>
<sequence length="575" mass="63058">MTTHLKKLALGLAVAGLCAPAAHAFQFEAGSVRGSLDSTLTAGFGQRVEGRECSHHGDVSTACGTDANTAVWANGDDGNLNYDKGDLFTTHLKGSHELLLSFPDEWKFMGRVGWLYDFVADDTARTPLDGDAKQAVGQYVRLYDLWVSKEFDIGERRGRMRFGNQVVSWGESLFMIGGINSNVAMDLQRLSSPGVQLKEAFLPSPALSVAANLGSGLNVEAYYQFQWKPYSFPPAGTYFSMADTFDKGRDNLLYFAPDPASQILAAGGRVTPATLAAKRAEMIDGGTAFPVLEDDEPGDSGQFGVSLKYRPEGWDVDLGLYYQRFHDKTPNVQYWSQGVTGTRMYFEADRELYGISANTSVGNWAVGAELSYRPEDAVSLGACQDIGFGSPDQCDGSIDEERYQFHLTGILSLTPGDHGWFLDLMGAQTGTFLGEAVAIAYPGVSKDKAYVRTRNGVTYQQLPAAGAWTHDSGVGDKLSWGYMFDFSLTYDSTLIPGWQVIPGVFFSHAVNGNTPNFMANWMEGAKSANFYVLFNRNPMTWQAGINYTRFWGGDYSFSAPYKDRDFVGGFISRNF</sequence>
<dbReference type="EMBL" id="AMXF01000044">
    <property type="protein sequence ID" value="ENO97500.1"/>
    <property type="molecule type" value="Genomic_DNA"/>
</dbReference>
<dbReference type="OrthoDB" id="8522166at2"/>
<keyword evidence="3" id="KW-1185">Reference proteome</keyword>
<accession>N6Z0Y4</accession>
<dbReference type="InterPro" id="IPR010727">
    <property type="entry name" value="DUF1302"/>
</dbReference>
<evidence type="ECO:0000313" key="2">
    <source>
        <dbReference type="EMBL" id="ENO97500.1"/>
    </source>
</evidence>
<name>N6Z0Y4_9RHOO</name>
<protein>
    <recommendedName>
        <fullName evidence="4">DUF1302 domain-containing protein</fullName>
    </recommendedName>
</protein>
<feature type="signal peptide" evidence="1">
    <location>
        <begin position="1"/>
        <end position="24"/>
    </location>
</feature>
<dbReference type="Proteomes" id="UP000013047">
    <property type="component" value="Unassembled WGS sequence"/>
</dbReference>
<evidence type="ECO:0000313" key="3">
    <source>
        <dbReference type="Proteomes" id="UP000013047"/>
    </source>
</evidence>
<reference evidence="2 3" key="1">
    <citation type="submission" date="2012-09" db="EMBL/GenBank/DDBJ databases">
        <title>Draft Genome Sequences of 6 Strains from Genus Thauera.</title>
        <authorList>
            <person name="Liu B."/>
            <person name="Shapleigh J.P."/>
            <person name="Frostegard A.H."/>
        </authorList>
    </citation>
    <scope>NUCLEOTIDE SEQUENCE [LARGE SCALE GENOMIC DNA]</scope>
    <source>
        <strain evidence="2 3">B4P</strain>
    </source>
</reference>
<proteinExistence type="predicted"/>
<comment type="caution">
    <text evidence="2">The sequence shown here is derived from an EMBL/GenBank/DDBJ whole genome shotgun (WGS) entry which is preliminary data.</text>
</comment>
<gene>
    <name evidence="2" type="ORF">C667_08505</name>
</gene>
<organism evidence="2 3">
    <name type="scientific">Thauera phenylacetica B4P</name>
    <dbReference type="NCBI Taxonomy" id="1234382"/>
    <lineage>
        <taxon>Bacteria</taxon>
        <taxon>Pseudomonadati</taxon>
        <taxon>Pseudomonadota</taxon>
        <taxon>Betaproteobacteria</taxon>
        <taxon>Rhodocyclales</taxon>
        <taxon>Zoogloeaceae</taxon>
        <taxon>Thauera</taxon>
    </lineage>
</organism>
<evidence type="ECO:0008006" key="4">
    <source>
        <dbReference type="Google" id="ProtNLM"/>
    </source>
</evidence>
<dbReference type="RefSeq" id="WP_004360654.1">
    <property type="nucleotide sequence ID" value="NZ_AMXF01000044.1"/>
</dbReference>
<evidence type="ECO:0000256" key="1">
    <source>
        <dbReference type="SAM" id="SignalP"/>
    </source>
</evidence>
<feature type="chain" id="PRO_5004128778" description="DUF1302 domain-containing protein" evidence="1">
    <location>
        <begin position="25"/>
        <end position="575"/>
    </location>
</feature>